<dbReference type="Proteomes" id="UP001610818">
    <property type="component" value="Unassembled WGS sequence"/>
</dbReference>
<organism evidence="1 2">
    <name type="scientific">Streptomyces longisporoflavus</name>
    <dbReference type="NCBI Taxonomy" id="28044"/>
    <lineage>
        <taxon>Bacteria</taxon>
        <taxon>Bacillati</taxon>
        <taxon>Actinomycetota</taxon>
        <taxon>Actinomycetes</taxon>
        <taxon>Kitasatosporales</taxon>
        <taxon>Streptomycetaceae</taxon>
        <taxon>Streptomyces</taxon>
    </lineage>
</organism>
<keyword evidence="2" id="KW-1185">Reference proteome</keyword>
<sequence length="70" mass="7214">MHGITGGDLAAVERSMPAVESDLVDLSGVSLEALLSMDGSAIEGALEPLLDHIDDAQAITNTYGGPSRFD</sequence>
<name>A0ABW7QSE5_9ACTN</name>
<evidence type="ECO:0000313" key="1">
    <source>
        <dbReference type="EMBL" id="MFH8547916.1"/>
    </source>
</evidence>
<comment type="caution">
    <text evidence="1">The sequence shown here is derived from an EMBL/GenBank/DDBJ whole genome shotgun (WGS) entry which is preliminary data.</text>
</comment>
<dbReference type="EMBL" id="JBIRGQ010000004">
    <property type="protein sequence ID" value="MFH8547916.1"/>
    <property type="molecule type" value="Genomic_DNA"/>
</dbReference>
<proteinExistence type="predicted"/>
<protein>
    <recommendedName>
        <fullName evidence="3">FXSXX-COOH protein</fullName>
    </recommendedName>
</protein>
<evidence type="ECO:0000313" key="2">
    <source>
        <dbReference type="Proteomes" id="UP001610818"/>
    </source>
</evidence>
<accession>A0ABW7QSE5</accession>
<evidence type="ECO:0008006" key="3">
    <source>
        <dbReference type="Google" id="ProtNLM"/>
    </source>
</evidence>
<reference evidence="1 2" key="1">
    <citation type="submission" date="2024-10" db="EMBL/GenBank/DDBJ databases">
        <title>The Natural Products Discovery Center: Release of the First 8490 Sequenced Strains for Exploring Actinobacteria Biosynthetic Diversity.</title>
        <authorList>
            <person name="Kalkreuter E."/>
            <person name="Kautsar S.A."/>
            <person name="Yang D."/>
            <person name="Bader C.D."/>
            <person name="Teijaro C.N."/>
            <person name="Fluegel L."/>
            <person name="Davis C.M."/>
            <person name="Simpson J.R."/>
            <person name="Lauterbach L."/>
            <person name="Steele A.D."/>
            <person name="Gui C."/>
            <person name="Meng S."/>
            <person name="Li G."/>
            <person name="Viehrig K."/>
            <person name="Ye F."/>
            <person name="Su P."/>
            <person name="Kiefer A.F."/>
            <person name="Nichols A."/>
            <person name="Cepeda A.J."/>
            <person name="Yan W."/>
            <person name="Fan B."/>
            <person name="Jiang Y."/>
            <person name="Adhikari A."/>
            <person name="Zheng C.-J."/>
            <person name="Schuster L."/>
            <person name="Cowan T.M."/>
            <person name="Smanski M.J."/>
            <person name="Chevrette M.G."/>
            <person name="De Carvalho L.P.S."/>
            <person name="Shen B."/>
        </authorList>
    </citation>
    <scope>NUCLEOTIDE SEQUENCE [LARGE SCALE GENOMIC DNA]</scope>
    <source>
        <strain evidence="1 2">NPDC017990</strain>
    </source>
</reference>
<dbReference type="RefSeq" id="WP_397714276.1">
    <property type="nucleotide sequence ID" value="NZ_JBIRGN010000004.1"/>
</dbReference>
<gene>
    <name evidence="1" type="ORF">ACH4F9_23180</name>
</gene>